<feature type="domain" description="ABC transporter" evidence="4">
    <location>
        <begin position="2"/>
        <end position="226"/>
    </location>
</feature>
<dbReference type="SMART" id="SM00382">
    <property type="entry name" value="AAA"/>
    <property type="match status" value="1"/>
</dbReference>
<dbReference type="PROSITE" id="PS50893">
    <property type="entry name" value="ABC_TRANSPORTER_2"/>
    <property type="match status" value="1"/>
</dbReference>
<sequence>MITVENIAEPLDGFSLHIDALRLYPGLTLLVGANGAGKTTLLELLASVRMPRRGRILYQQRSALDDLPLVRSQIGYVPAEIELYEEMTPFKLLAYLSELKGVTGLDRAKELLGDFNLEFCRNTKIRRLSLGVQRRIALAQSLLAAPSFLFLDEPLNALDSAERKLAINYLNRYAEGRTVIAAVHEMNEWAAVADYVLWLDRGEVHFYDRKSLWTEDLPYPIWEGVIPRERLGELPPERLIDIREVREGVYVKMVAESSPFPGLAEGEPLLEDAYFVRKFKGRK</sequence>
<keyword evidence="1" id="KW-0813">Transport</keyword>
<keyword evidence="2" id="KW-0547">Nucleotide-binding</keyword>
<dbReference type="InterPro" id="IPR051782">
    <property type="entry name" value="ABC_Transporter_VariousFunc"/>
</dbReference>
<reference evidence="5 6" key="1">
    <citation type="submission" date="2018-11" db="EMBL/GenBank/DDBJ databases">
        <title>Genome sequencing of Paenibacillus sp. KCOM 3021 (= ChDC PVNT-B20).</title>
        <authorList>
            <person name="Kook J.-K."/>
            <person name="Park S.-N."/>
            <person name="Lim Y.K."/>
        </authorList>
    </citation>
    <scope>NUCLEOTIDE SEQUENCE [LARGE SCALE GENOMIC DNA]</scope>
    <source>
        <strain evidence="5 6">KCOM 3021</strain>
    </source>
</reference>
<dbReference type="InterPro" id="IPR003593">
    <property type="entry name" value="AAA+_ATPase"/>
</dbReference>
<evidence type="ECO:0000256" key="1">
    <source>
        <dbReference type="ARBA" id="ARBA00022448"/>
    </source>
</evidence>
<dbReference type="GO" id="GO:0016887">
    <property type="term" value="F:ATP hydrolysis activity"/>
    <property type="evidence" value="ECO:0007669"/>
    <property type="project" value="InterPro"/>
</dbReference>
<dbReference type="RefSeq" id="WP_128629951.1">
    <property type="nucleotide sequence ID" value="NZ_RRCN01000001.1"/>
</dbReference>
<protein>
    <submittedName>
        <fullName evidence="5">ABC transporter ATP-binding protein</fullName>
    </submittedName>
</protein>
<keyword evidence="3 5" id="KW-0067">ATP-binding</keyword>
<evidence type="ECO:0000313" key="6">
    <source>
        <dbReference type="Proteomes" id="UP000267017"/>
    </source>
</evidence>
<name>A0A3P3TV63_9BACL</name>
<dbReference type="InterPro" id="IPR027417">
    <property type="entry name" value="P-loop_NTPase"/>
</dbReference>
<comment type="caution">
    <text evidence="5">The sequence shown here is derived from an EMBL/GenBank/DDBJ whole genome shotgun (WGS) entry which is preliminary data.</text>
</comment>
<organism evidence="5 6">
    <name type="scientific">Paenibacillus oralis</name>
    <dbReference type="NCBI Taxonomy" id="2490856"/>
    <lineage>
        <taxon>Bacteria</taxon>
        <taxon>Bacillati</taxon>
        <taxon>Bacillota</taxon>
        <taxon>Bacilli</taxon>
        <taxon>Bacillales</taxon>
        <taxon>Paenibacillaceae</taxon>
        <taxon>Paenibacillus</taxon>
    </lineage>
</organism>
<dbReference type="InterPro" id="IPR003439">
    <property type="entry name" value="ABC_transporter-like_ATP-bd"/>
</dbReference>
<accession>A0A3P3TV63</accession>
<evidence type="ECO:0000259" key="4">
    <source>
        <dbReference type="PROSITE" id="PS50893"/>
    </source>
</evidence>
<dbReference type="Gene3D" id="3.40.50.300">
    <property type="entry name" value="P-loop containing nucleotide triphosphate hydrolases"/>
    <property type="match status" value="1"/>
</dbReference>
<dbReference type="GO" id="GO:0005524">
    <property type="term" value="F:ATP binding"/>
    <property type="evidence" value="ECO:0007669"/>
    <property type="project" value="UniProtKB-KW"/>
</dbReference>
<evidence type="ECO:0000256" key="3">
    <source>
        <dbReference type="ARBA" id="ARBA00022840"/>
    </source>
</evidence>
<dbReference type="EMBL" id="RRCN01000001">
    <property type="protein sequence ID" value="RRJ62035.1"/>
    <property type="molecule type" value="Genomic_DNA"/>
</dbReference>
<keyword evidence="6" id="KW-1185">Reference proteome</keyword>
<dbReference type="Proteomes" id="UP000267017">
    <property type="component" value="Unassembled WGS sequence"/>
</dbReference>
<dbReference type="Pfam" id="PF00005">
    <property type="entry name" value="ABC_tran"/>
    <property type="match status" value="1"/>
</dbReference>
<dbReference type="SUPFAM" id="SSF52540">
    <property type="entry name" value="P-loop containing nucleoside triphosphate hydrolases"/>
    <property type="match status" value="1"/>
</dbReference>
<dbReference type="OrthoDB" id="2643074at2"/>
<proteinExistence type="predicted"/>
<evidence type="ECO:0000313" key="5">
    <source>
        <dbReference type="EMBL" id="RRJ62035.1"/>
    </source>
</evidence>
<dbReference type="PANTHER" id="PTHR42939">
    <property type="entry name" value="ABC TRANSPORTER ATP-BINDING PROTEIN ALBC-RELATED"/>
    <property type="match status" value="1"/>
</dbReference>
<dbReference type="AlphaFoldDB" id="A0A3P3TV63"/>
<evidence type="ECO:0000256" key="2">
    <source>
        <dbReference type="ARBA" id="ARBA00022741"/>
    </source>
</evidence>
<gene>
    <name evidence="5" type="ORF">EHV15_02930</name>
</gene>
<dbReference type="PANTHER" id="PTHR42939:SF1">
    <property type="entry name" value="ABC TRANSPORTER ATP-BINDING PROTEIN ALBC-RELATED"/>
    <property type="match status" value="1"/>
</dbReference>